<feature type="compositionally biased region" description="Polar residues" evidence="1">
    <location>
        <begin position="537"/>
        <end position="573"/>
    </location>
</feature>
<dbReference type="EMBL" id="CCKQ01006392">
    <property type="protein sequence ID" value="CDW77701.1"/>
    <property type="molecule type" value="Genomic_DNA"/>
</dbReference>
<evidence type="ECO:0000313" key="2">
    <source>
        <dbReference type="EMBL" id="CDW77701.1"/>
    </source>
</evidence>
<sequence>MKKEVMFKDLQLKYKKMQINQAQKTQTRIRQGMFKTSSNPVLQTDKAMVEQPYFENMPLMIFGQEDKGWHGIFKGIISPFKNKYQVYIENVLKRKNENQYDSQMPEEIRRRENMRKLETFISTERDYYYNKRHKKYFTLNRFDQDNKNSATDLNTCKQQSEVQSPINLRKSDSRTEILLAHNDQSQDSESVEEFDKQQDNSNTPQCGGKSPVRFQANQEQVKKFQDLKLMCFTQILREESKSLQWMKKIRRNSCQGSQCCGALNSKINKMDLKCQQIEYDISLFNSLKKHPHIGISSYQSSPIDRYMHNKNSKNLQTRAHSFMHDLRMPRTYMNQKDLIKTQSTYDSRQNQSTFLDIIRMKQIDPSPNTSPRSSLLIQKNNSPRKIPTQVKLNIDMNLVKNRSSILSNNQPFPRKQLTIIPMKKQKQSIIINQLPDIKENFNEGGETNKNSKKESTKQFETSFRVQKQITERKCTQEFKNIQEVITYNKNLLRIKTKKIMNNLERTSQSNKRTSSFNKQSHSEYANSQRIKEEDNHQYQMSLDEQSKDSITSFEDQNGTTENLEDLPSSTKQNSNFRIRFNSGLEDINIEDQSPIISCRNQKIQPLSHQAPNSGIPRSIQLNKAESPLISKRKLEEKQKIQDFIQSPPTQYKITEKMVPILKQKYKDNYESTQRVLKSAENTQTDNRYNSVSPRVSTEQNKPNNQELFFEKRKQKVKIYSQMPQELIQGYITERKTYSQQRKTRNIYKQYNENMLIKTMIPYQQKIKETNTLLNLTKTLLMHQQFPKTTRNIHSKGYQSQDIFFPQYTLQS</sequence>
<dbReference type="InParanoid" id="A0A078A744"/>
<feature type="region of interest" description="Disordered" evidence="1">
    <location>
        <begin position="440"/>
        <end position="459"/>
    </location>
</feature>
<name>A0A078A744_STYLE</name>
<dbReference type="Proteomes" id="UP000039865">
    <property type="component" value="Unassembled WGS sequence"/>
</dbReference>
<reference evidence="2 3" key="1">
    <citation type="submission" date="2014-06" db="EMBL/GenBank/DDBJ databases">
        <authorList>
            <person name="Swart Estienne"/>
        </authorList>
    </citation>
    <scope>NUCLEOTIDE SEQUENCE [LARGE SCALE GENOMIC DNA]</scope>
    <source>
        <strain evidence="2 3">130c</strain>
    </source>
</reference>
<feature type="compositionally biased region" description="Polar residues" evidence="1">
    <location>
        <begin position="503"/>
        <end position="528"/>
    </location>
</feature>
<proteinExistence type="predicted"/>
<evidence type="ECO:0000256" key="1">
    <source>
        <dbReference type="SAM" id="MobiDB-lite"/>
    </source>
</evidence>
<keyword evidence="3" id="KW-1185">Reference proteome</keyword>
<organism evidence="2 3">
    <name type="scientific">Stylonychia lemnae</name>
    <name type="common">Ciliate</name>
    <dbReference type="NCBI Taxonomy" id="5949"/>
    <lineage>
        <taxon>Eukaryota</taxon>
        <taxon>Sar</taxon>
        <taxon>Alveolata</taxon>
        <taxon>Ciliophora</taxon>
        <taxon>Intramacronucleata</taxon>
        <taxon>Spirotrichea</taxon>
        <taxon>Stichotrichia</taxon>
        <taxon>Sporadotrichida</taxon>
        <taxon>Oxytrichidae</taxon>
        <taxon>Stylonychinae</taxon>
        <taxon>Stylonychia</taxon>
    </lineage>
</organism>
<accession>A0A078A744</accession>
<dbReference type="AlphaFoldDB" id="A0A078A744"/>
<protein>
    <submittedName>
        <fullName evidence="2">Uncharacterized protein</fullName>
    </submittedName>
</protein>
<feature type="region of interest" description="Disordered" evidence="1">
    <location>
        <begin position="502"/>
        <end position="573"/>
    </location>
</feature>
<feature type="region of interest" description="Disordered" evidence="1">
    <location>
        <begin position="181"/>
        <end position="211"/>
    </location>
</feature>
<evidence type="ECO:0000313" key="3">
    <source>
        <dbReference type="Proteomes" id="UP000039865"/>
    </source>
</evidence>
<gene>
    <name evidence="2" type="primary">Contig2201.g2365</name>
    <name evidence="2" type="ORF">STYLEM_6666</name>
</gene>